<dbReference type="RefSeq" id="WP_212133165.1">
    <property type="nucleotide sequence ID" value="NZ_JAUSVZ010000003.1"/>
</dbReference>
<evidence type="ECO:0000313" key="3">
    <source>
        <dbReference type="Proteomes" id="UP001189619"/>
    </source>
</evidence>
<dbReference type="GO" id="GO:0005829">
    <property type="term" value="C:cytosol"/>
    <property type="evidence" value="ECO:0007669"/>
    <property type="project" value="TreeGrafter"/>
</dbReference>
<feature type="domain" description="Metalloprotease TldD/E C-terminal" evidence="1">
    <location>
        <begin position="261"/>
        <end position="446"/>
    </location>
</feature>
<proteinExistence type="predicted"/>
<dbReference type="InterPro" id="IPR045569">
    <property type="entry name" value="Metalloprtase-TldD/E_C"/>
</dbReference>
<dbReference type="InterPro" id="IPR047657">
    <property type="entry name" value="PmbA"/>
</dbReference>
<organism evidence="2 3">
    <name type="scientific">Brevibacillus aydinogluensis</name>
    <dbReference type="NCBI Taxonomy" id="927786"/>
    <lineage>
        <taxon>Bacteria</taxon>
        <taxon>Bacillati</taxon>
        <taxon>Bacillota</taxon>
        <taxon>Bacilli</taxon>
        <taxon>Bacillales</taxon>
        <taxon>Paenibacillaceae</taxon>
        <taxon>Brevibacillus</taxon>
    </lineage>
</organism>
<dbReference type="PANTHER" id="PTHR43421">
    <property type="entry name" value="METALLOPROTEASE PMBA"/>
    <property type="match status" value="1"/>
</dbReference>
<dbReference type="InterPro" id="IPR036059">
    <property type="entry name" value="TldD/PmbA_sf"/>
</dbReference>
<evidence type="ECO:0000313" key="2">
    <source>
        <dbReference type="EMBL" id="CAJ1002354.1"/>
    </source>
</evidence>
<evidence type="ECO:0000259" key="1">
    <source>
        <dbReference type="Pfam" id="PF19289"/>
    </source>
</evidence>
<dbReference type="Proteomes" id="UP001189619">
    <property type="component" value="Chromosome"/>
</dbReference>
<protein>
    <submittedName>
        <fullName evidence="2">PmbA-TldD-C domain-containing protein</fullName>
    </submittedName>
</protein>
<dbReference type="SUPFAM" id="SSF111283">
    <property type="entry name" value="Putative modulator of DNA gyrase, PmbA/TldD"/>
    <property type="match status" value="1"/>
</dbReference>
<dbReference type="KEGG" id="bayd:BSPP4475_08505"/>
<dbReference type="Pfam" id="PF19289">
    <property type="entry name" value="PmbA_TldD_3rd"/>
    <property type="match status" value="1"/>
</dbReference>
<dbReference type="PANTHER" id="PTHR43421:SF1">
    <property type="entry name" value="METALLOPROTEASE PMBA"/>
    <property type="match status" value="1"/>
</dbReference>
<dbReference type="AlphaFoldDB" id="A0AA48M816"/>
<keyword evidence="3" id="KW-1185">Reference proteome</keyword>
<gene>
    <name evidence="2" type="ORF">BSPP4475_08505</name>
</gene>
<dbReference type="GO" id="GO:0008237">
    <property type="term" value="F:metallopeptidase activity"/>
    <property type="evidence" value="ECO:0007669"/>
    <property type="project" value="InterPro"/>
</dbReference>
<sequence>MNIGVIDNVRVDDWAVRLAERAVAAGADNVEIFLRVEEMVRLHWTPYQGVALRSGAESNVHVQLDVDGQTVTFVSDALNAAGIESRLIQTVRELIRTPRERVKQITWVDAARQGRYAHVDSDTDAVDFLAIRDMMRKWQERFVPSAFHLHRWECISGRTFTALVRSDGQMMSDAANKYSLQLLLEGRHGFLLEGTFALRAADFRTGDLEERIGQLLAWPREETTLQPGTIRLSIPPSIGADIARKYGILFSGPRLLGSPELAGLIGKRLAKRHVTLVDDACLPGGWASRAFDEEGTPSQRTVLIDSGVMAKFLHSTVTAQRWGVTSTGNGVRSRNHSDSVSPSNIYFVPGGTDHAEWRRQTDLGVEIVHAVQPPEFVSQNGMIRFVADGWLIRGGKRERQVSSVAVALHPFRFLRKLSSFGSDLTFFLQAKGAGSPTIFVDDAEVQEGHIVI</sequence>
<dbReference type="EMBL" id="OY569118">
    <property type="protein sequence ID" value="CAJ1002354.1"/>
    <property type="molecule type" value="Genomic_DNA"/>
</dbReference>
<accession>A0AA48M816</accession>
<name>A0AA48M816_9BACL</name>
<dbReference type="GO" id="GO:0006508">
    <property type="term" value="P:proteolysis"/>
    <property type="evidence" value="ECO:0007669"/>
    <property type="project" value="InterPro"/>
</dbReference>
<reference evidence="2" key="1">
    <citation type="submission" date="2023-07" db="EMBL/GenBank/DDBJ databases">
        <authorList>
            <person name="Ivanov I."/>
            <person name="Teneva D."/>
            <person name="Stoikov I."/>
        </authorList>
    </citation>
    <scope>NUCLEOTIDE SEQUENCE</scope>
    <source>
        <strain evidence="2">4475</strain>
    </source>
</reference>